<evidence type="ECO:0000313" key="3">
    <source>
        <dbReference type="Proteomes" id="UP000719766"/>
    </source>
</evidence>
<feature type="compositionally biased region" description="Low complexity" evidence="1">
    <location>
        <begin position="309"/>
        <end position="338"/>
    </location>
</feature>
<organism evidence="2 3">
    <name type="scientific">Suillus plorans</name>
    <dbReference type="NCBI Taxonomy" id="116603"/>
    <lineage>
        <taxon>Eukaryota</taxon>
        <taxon>Fungi</taxon>
        <taxon>Dikarya</taxon>
        <taxon>Basidiomycota</taxon>
        <taxon>Agaricomycotina</taxon>
        <taxon>Agaricomycetes</taxon>
        <taxon>Agaricomycetidae</taxon>
        <taxon>Boletales</taxon>
        <taxon>Suillineae</taxon>
        <taxon>Suillaceae</taxon>
        <taxon>Suillus</taxon>
    </lineage>
</organism>
<comment type="caution">
    <text evidence="2">The sequence shown here is derived from an EMBL/GenBank/DDBJ whole genome shotgun (WGS) entry which is preliminary data.</text>
</comment>
<dbReference type="AlphaFoldDB" id="A0A9P7DE99"/>
<feature type="compositionally biased region" description="Polar residues" evidence="1">
    <location>
        <begin position="415"/>
        <end position="430"/>
    </location>
</feature>
<feature type="compositionally biased region" description="Polar residues" evidence="1">
    <location>
        <begin position="66"/>
        <end position="78"/>
    </location>
</feature>
<sequence>MNTLFNRASLKRSSRTRTRKPSDAGCPSTLEIIPECLEIHNDSRLTLSEFTFSIDDALVMLNDTPRSPTLSASSSTDDSMPATPCASDDEDLPLPTPRLTPKRITIRPLCITKTRSIVCEDVTNPPEEEDEYDFYTRQFEDFISLYSPVPSAPAPARPESIILSPEVAPQPPKPRGRSRFSKALPLLPLPTPPLTSIPPVPQLPISAIRKKRVLPPLPVYPPPPPPIENRPPPRMAVPSDIEELDVLEQEEQQPVCPIVIEQIWFDDEEESIYSQPSFVPSQDIHPTAPAVPEILSLPRASTDSDTPRSSLDSFSSSQSHSSFLSSSSSEENAPISPFSFPPTPGPEPHQLSSRWSCSTISSHVTEPPRTILSPLRGVFVSKSKLNSRSRRAPPPLLPIMSTPPRSRASHSSSPLQTRSNTQNQTRSQSPYRMPLTRMLFPTTPSPPTTPTPSRHIRRQQSHSSTSSESSESGSCESGGSAGLRRKPIPIEMFLRA</sequence>
<feature type="compositionally biased region" description="Low complexity" evidence="1">
    <location>
        <begin position="461"/>
        <end position="478"/>
    </location>
</feature>
<feature type="region of interest" description="Disordered" evidence="1">
    <location>
        <begin position="383"/>
        <end position="496"/>
    </location>
</feature>
<keyword evidence="3" id="KW-1185">Reference proteome</keyword>
<dbReference type="RefSeq" id="XP_041156962.1">
    <property type="nucleotide sequence ID" value="XM_041303649.1"/>
</dbReference>
<dbReference type="EMBL" id="JABBWE010000054">
    <property type="protein sequence ID" value="KAG1789956.1"/>
    <property type="molecule type" value="Genomic_DNA"/>
</dbReference>
<feature type="compositionally biased region" description="Low complexity" evidence="1">
    <location>
        <begin position="402"/>
        <end position="414"/>
    </location>
</feature>
<evidence type="ECO:0000313" key="2">
    <source>
        <dbReference type="EMBL" id="KAG1789956.1"/>
    </source>
</evidence>
<feature type="region of interest" description="Disordered" evidence="1">
    <location>
        <begin position="1"/>
        <end position="26"/>
    </location>
</feature>
<evidence type="ECO:0000256" key="1">
    <source>
        <dbReference type="SAM" id="MobiDB-lite"/>
    </source>
</evidence>
<accession>A0A9P7DE99</accession>
<dbReference type="Proteomes" id="UP000719766">
    <property type="component" value="Unassembled WGS sequence"/>
</dbReference>
<feature type="region of interest" description="Disordered" evidence="1">
    <location>
        <begin position="298"/>
        <end position="355"/>
    </location>
</feature>
<dbReference type="GeneID" id="64597413"/>
<protein>
    <submittedName>
        <fullName evidence="2">Uncharacterized protein</fullName>
    </submittedName>
</protein>
<dbReference type="PRINTS" id="PR01217">
    <property type="entry name" value="PRICHEXTENSN"/>
</dbReference>
<proteinExistence type="predicted"/>
<name>A0A9P7DE99_9AGAM</name>
<feature type="compositionally biased region" description="Basic residues" evidence="1">
    <location>
        <begin position="9"/>
        <end position="19"/>
    </location>
</feature>
<feature type="region of interest" description="Disordered" evidence="1">
    <location>
        <begin position="66"/>
        <end position="99"/>
    </location>
</feature>
<gene>
    <name evidence="2" type="ORF">HD556DRAFT_1394636</name>
</gene>
<feature type="compositionally biased region" description="Polar residues" evidence="1">
    <location>
        <begin position="299"/>
        <end position="308"/>
    </location>
</feature>
<reference evidence="2" key="1">
    <citation type="journal article" date="2020" name="New Phytol.">
        <title>Comparative genomics reveals dynamic genome evolution in host specialist ectomycorrhizal fungi.</title>
        <authorList>
            <person name="Lofgren L.A."/>
            <person name="Nguyen N.H."/>
            <person name="Vilgalys R."/>
            <person name="Ruytinx J."/>
            <person name="Liao H.L."/>
            <person name="Branco S."/>
            <person name="Kuo A."/>
            <person name="LaButti K."/>
            <person name="Lipzen A."/>
            <person name="Andreopoulos W."/>
            <person name="Pangilinan J."/>
            <person name="Riley R."/>
            <person name="Hundley H."/>
            <person name="Na H."/>
            <person name="Barry K."/>
            <person name="Grigoriev I.V."/>
            <person name="Stajich J.E."/>
            <person name="Kennedy P.G."/>
        </authorList>
    </citation>
    <scope>NUCLEOTIDE SEQUENCE</scope>
    <source>
        <strain evidence="2">S12</strain>
    </source>
</reference>
<dbReference type="OrthoDB" id="2692698at2759"/>